<dbReference type="SMART" id="SM00454">
    <property type="entry name" value="SAM"/>
    <property type="match status" value="1"/>
</dbReference>
<protein>
    <recommendedName>
        <fullName evidence="2">SAM domain-containing protein</fullName>
    </recommendedName>
</protein>
<dbReference type="Pfam" id="PF00536">
    <property type="entry name" value="SAM_1"/>
    <property type="match status" value="1"/>
</dbReference>
<dbReference type="CDD" id="cd09487">
    <property type="entry name" value="SAM_superfamily"/>
    <property type="match status" value="1"/>
</dbReference>
<evidence type="ECO:0000313" key="3">
    <source>
        <dbReference type="EMBL" id="KAJ3684634.1"/>
    </source>
</evidence>
<evidence type="ECO:0000256" key="1">
    <source>
        <dbReference type="ARBA" id="ARBA00022737"/>
    </source>
</evidence>
<dbReference type="InterPro" id="IPR013761">
    <property type="entry name" value="SAM/pointed_sf"/>
</dbReference>
<gene>
    <name evidence="3" type="ORF">LUZ61_013798</name>
</gene>
<keyword evidence="1" id="KW-0677">Repeat</keyword>
<sequence>MDRQTRRDQILMSHSRVNSQFSDEEELKSWVIVKRQKINILIPPSSPPDATQFTVPKPLKSGNIQTRKGNVVKRSLPVVNFQFGTTGMRLLNFERGIKEHGGIRKWLLSNGFQRFVPILEREKVGLHQLFVISMENLKKMGVTPVGPRRKLIYAIEKLSQPL</sequence>
<evidence type="ECO:0000259" key="2">
    <source>
        <dbReference type="PROSITE" id="PS50105"/>
    </source>
</evidence>
<dbReference type="PANTHER" id="PTHR10627:SF68">
    <property type="entry name" value="F26K24.15 PROTEIN-RELATED"/>
    <property type="match status" value="1"/>
</dbReference>
<evidence type="ECO:0000313" key="4">
    <source>
        <dbReference type="Proteomes" id="UP001210211"/>
    </source>
</evidence>
<organism evidence="3 4">
    <name type="scientific">Rhynchospora tenuis</name>
    <dbReference type="NCBI Taxonomy" id="198213"/>
    <lineage>
        <taxon>Eukaryota</taxon>
        <taxon>Viridiplantae</taxon>
        <taxon>Streptophyta</taxon>
        <taxon>Embryophyta</taxon>
        <taxon>Tracheophyta</taxon>
        <taxon>Spermatophyta</taxon>
        <taxon>Magnoliopsida</taxon>
        <taxon>Liliopsida</taxon>
        <taxon>Poales</taxon>
        <taxon>Cyperaceae</taxon>
        <taxon>Cyperoideae</taxon>
        <taxon>Rhynchosporeae</taxon>
        <taxon>Rhynchospora</taxon>
    </lineage>
</organism>
<accession>A0AAD5WA49</accession>
<dbReference type="PROSITE" id="PS50105">
    <property type="entry name" value="SAM_DOMAIN"/>
    <property type="match status" value="1"/>
</dbReference>
<comment type="caution">
    <text evidence="3">The sequence shown here is derived from an EMBL/GenBank/DDBJ whole genome shotgun (WGS) entry which is preliminary data.</text>
</comment>
<name>A0AAD5WA49_9POAL</name>
<dbReference type="InterPro" id="IPR001660">
    <property type="entry name" value="SAM"/>
</dbReference>
<dbReference type="EMBL" id="JAMRDG010000002">
    <property type="protein sequence ID" value="KAJ3684634.1"/>
    <property type="molecule type" value="Genomic_DNA"/>
</dbReference>
<dbReference type="Proteomes" id="UP001210211">
    <property type="component" value="Unassembled WGS sequence"/>
</dbReference>
<dbReference type="SUPFAM" id="SSF47769">
    <property type="entry name" value="SAM/Pointed domain"/>
    <property type="match status" value="1"/>
</dbReference>
<keyword evidence="4" id="KW-1185">Reference proteome</keyword>
<dbReference type="PANTHER" id="PTHR10627">
    <property type="entry name" value="SCP160"/>
    <property type="match status" value="1"/>
</dbReference>
<proteinExistence type="predicted"/>
<reference evidence="3 4" key="1">
    <citation type="journal article" date="2022" name="Cell">
        <title>Repeat-based holocentromeres influence genome architecture and karyotype evolution.</title>
        <authorList>
            <person name="Hofstatter P.G."/>
            <person name="Thangavel G."/>
            <person name="Lux T."/>
            <person name="Neumann P."/>
            <person name="Vondrak T."/>
            <person name="Novak P."/>
            <person name="Zhang M."/>
            <person name="Costa L."/>
            <person name="Castellani M."/>
            <person name="Scott A."/>
            <person name="Toegelov H."/>
            <person name="Fuchs J."/>
            <person name="Mata-Sucre Y."/>
            <person name="Dias Y."/>
            <person name="Vanzela A.L.L."/>
            <person name="Huettel B."/>
            <person name="Almeida C.C.S."/>
            <person name="Simkova H."/>
            <person name="Souza G."/>
            <person name="Pedrosa-Harand A."/>
            <person name="Macas J."/>
            <person name="Mayer K.F.X."/>
            <person name="Houben A."/>
            <person name="Marques A."/>
        </authorList>
    </citation>
    <scope>NUCLEOTIDE SEQUENCE [LARGE SCALE GENOMIC DNA]</scope>
    <source>
        <strain evidence="3">RhyTen1mFocal</strain>
    </source>
</reference>
<feature type="domain" description="SAM" evidence="2">
    <location>
        <begin position="98"/>
        <end position="161"/>
    </location>
</feature>
<dbReference type="AlphaFoldDB" id="A0AAD5WA49"/>
<dbReference type="Gene3D" id="1.10.150.50">
    <property type="entry name" value="Transcription Factor, Ets-1"/>
    <property type="match status" value="1"/>
</dbReference>